<name>A0A9D5GZ23_PEA</name>
<dbReference type="Proteomes" id="UP001058974">
    <property type="component" value="Chromosome 1"/>
</dbReference>
<dbReference type="Gramene" id="Psat01G0408700-T1">
    <property type="protein sequence ID" value="KAI5446104.1"/>
    <property type="gene ID" value="KIW84_014087"/>
</dbReference>
<dbReference type="InterPro" id="IPR000007">
    <property type="entry name" value="Tubby_C"/>
</dbReference>
<reference evidence="3 4" key="1">
    <citation type="journal article" date="2022" name="Nat. Genet.">
        <title>Improved pea reference genome and pan-genome highlight genomic features and evolutionary characteristics.</title>
        <authorList>
            <person name="Yang T."/>
            <person name="Liu R."/>
            <person name="Luo Y."/>
            <person name="Hu S."/>
            <person name="Wang D."/>
            <person name="Wang C."/>
            <person name="Pandey M.K."/>
            <person name="Ge S."/>
            <person name="Xu Q."/>
            <person name="Li N."/>
            <person name="Li G."/>
            <person name="Huang Y."/>
            <person name="Saxena R.K."/>
            <person name="Ji Y."/>
            <person name="Li M."/>
            <person name="Yan X."/>
            <person name="He Y."/>
            <person name="Liu Y."/>
            <person name="Wang X."/>
            <person name="Xiang C."/>
            <person name="Varshney R.K."/>
            <person name="Ding H."/>
            <person name="Gao S."/>
            <person name="Zong X."/>
        </authorList>
    </citation>
    <scope>NUCLEOTIDE SEQUENCE [LARGE SCALE GENOMIC DNA]</scope>
    <source>
        <strain evidence="3 4">cv. Zhongwan 6</strain>
    </source>
</reference>
<accession>A0A9D5GZ23</accession>
<proteinExistence type="inferred from homology"/>
<dbReference type="EMBL" id="JAMSHJ010000001">
    <property type="protein sequence ID" value="KAI5446104.1"/>
    <property type="molecule type" value="Genomic_DNA"/>
</dbReference>
<evidence type="ECO:0000313" key="3">
    <source>
        <dbReference type="EMBL" id="KAI5446104.1"/>
    </source>
</evidence>
<dbReference type="InterPro" id="IPR025659">
    <property type="entry name" value="Tubby-like_C"/>
</dbReference>
<dbReference type="SUPFAM" id="SSF54518">
    <property type="entry name" value="Tubby C-terminal domain-like"/>
    <property type="match status" value="1"/>
</dbReference>
<dbReference type="PRINTS" id="PR01573">
    <property type="entry name" value="SUPERTUBBY"/>
</dbReference>
<dbReference type="PANTHER" id="PTHR16517:SF134">
    <property type="entry name" value="TUBBY-LIKE F-BOX PROTEIN 2"/>
    <property type="match status" value="1"/>
</dbReference>
<sequence length="242" mass="26555">MQDSASHWLVMNVAVCNIFIRRCSDEKQLVEDTGEEFVKFFLMRISPVETTAAEAAHLIEKKIKDATESTTSSIIENSKCAIERALAVAEEAAQHVSPRVPACNYIVSSVAYELNVLRTRGLRRMNCVMTSILVSAVQEGGNAPTPTSFPQITDKHFCSTPAPKRKGPIGDLSNSTFSEMLPGRVTVASVKNFQLVAAVEPCHNDSAAEQEKVILQFGKLTFLVCLAQNAVSLAMIRLRIRQ</sequence>
<feature type="domain" description="Tubby C-terminal" evidence="2">
    <location>
        <begin position="93"/>
        <end position="220"/>
    </location>
</feature>
<organism evidence="3 4">
    <name type="scientific">Pisum sativum</name>
    <name type="common">Garden pea</name>
    <name type="synonym">Lathyrus oleraceus</name>
    <dbReference type="NCBI Taxonomy" id="3888"/>
    <lineage>
        <taxon>Eukaryota</taxon>
        <taxon>Viridiplantae</taxon>
        <taxon>Streptophyta</taxon>
        <taxon>Embryophyta</taxon>
        <taxon>Tracheophyta</taxon>
        <taxon>Spermatophyta</taxon>
        <taxon>Magnoliopsida</taxon>
        <taxon>eudicotyledons</taxon>
        <taxon>Gunneridae</taxon>
        <taxon>Pentapetalae</taxon>
        <taxon>rosids</taxon>
        <taxon>fabids</taxon>
        <taxon>Fabales</taxon>
        <taxon>Fabaceae</taxon>
        <taxon>Papilionoideae</taxon>
        <taxon>50 kb inversion clade</taxon>
        <taxon>NPAAA clade</taxon>
        <taxon>Hologalegina</taxon>
        <taxon>IRL clade</taxon>
        <taxon>Fabeae</taxon>
        <taxon>Lathyrus</taxon>
    </lineage>
</organism>
<evidence type="ECO:0000259" key="2">
    <source>
        <dbReference type="Pfam" id="PF01167"/>
    </source>
</evidence>
<dbReference type="AlphaFoldDB" id="A0A9D5GZ23"/>
<comment type="caution">
    <text evidence="3">The sequence shown here is derived from an EMBL/GenBank/DDBJ whole genome shotgun (WGS) entry which is preliminary data.</text>
</comment>
<gene>
    <name evidence="3" type="ORF">KIW84_014087</name>
</gene>
<dbReference type="Pfam" id="PF01167">
    <property type="entry name" value="Tub"/>
    <property type="match status" value="1"/>
</dbReference>
<comment type="similarity">
    <text evidence="1">Belongs to the TUB family.</text>
</comment>
<keyword evidence="4" id="KW-1185">Reference proteome</keyword>
<dbReference type="PANTHER" id="PTHR16517">
    <property type="entry name" value="TUBBY-RELATED"/>
    <property type="match status" value="1"/>
</dbReference>
<dbReference type="Gene3D" id="3.20.90.10">
    <property type="entry name" value="Tubby Protein, Chain A"/>
    <property type="match status" value="1"/>
</dbReference>
<evidence type="ECO:0000256" key="1">
    <source>
        <dbReference type="ARBA" id="ARBA00007129"/>
    </source>
</evidence>
<evidence type="ECO:0000313" key="4">
    <source>
        <dbReference type="Proteomes" id="UP001058974"/>
    </source>
</evidence>
<protein>
    <recommendedName>
        <fullName evidence="2">Tubby C-terminal domain-containing protein</fullName>
    </recommendedName>
</protein>